<comment type="similarity">
    <text evidence="2">Belongs to the EamA transporter family.</text>
</comment>
<dbReference type="PANTHER" id="PTHR32322">
    <property type="entry name" value="INNER MEMBRANE TRANSPORTER"/>
    <property type="match status" value="1"/>
</dbReference>
<proteinExistence type="inferred from homology"/>
<feature type="transmembrane region" description="Helical" evidence="6">
    <location>
        <begin position="100"/>
        <end position="121"/>
    </location>
</feature>
<gene>
    <name evidence="8" type="ORF">ENJ42_07035</name>
</gene>
<dbReference type="Proteomes" id="UP000885830">
    <property type="component" value="Unassembled WGS sequence"/>
</dbReference>
<reference evidence="8" key="1">
    <citation type="journal article" date="2020" name="mSystems">
        <title>Genome- and Community-Level Interaction Insights into Carbon Utilization and Element Cycling Functions of Hydrothermarchaeota in Hydrothermal Sediment.</title>
        <authorList>
            <person name="Zhou Z."/>
            <person name="Liu Y."/>
            <person name="Xu W."/>
            <person name="Pan J."/>
            <person name="Luo Z.H."/>
            <person name="Li M."/>
        </authorList>
    </citation>
    <scope>NUCLEOTIDE SEQUENCE [LARGE SCALE GENOMIC DNA]</scope>
    <source>
        <strain evidence="8">HyVt-485</strain>
    </source>
</reference>
<feature type="domain" description="EamA" evidence="7">
    <location>
        <begin position="163"/>
        <end position="290"/>
    </location>
</feature>
<feature type="transmembrane region" description="Helical" evidence="6">
    <location>
        <begin position="219"/>
        <end position="241"/>
    </location>
</feature>
<accession>A0A7C5M1K2</accession>
<evidence type="ECO:0000256" key="4">
    <source>
        <dbReference type="ARBA" id="ARBA00022989"/>
    </source>
</evidence>
<keyword evidence="4 6" id="KW-1133">Transmembrane helix</keyword>
<feature type="transmembrane region" description="Helical" evidence="6">
    <location>
        <begin position="41"/>
        <end position="58"/>
    </location>
</feature>
<dbReference type="SUPFAM" id="SSF103481">
    <property type="entry name" value="Multidrug resistance efflux transporter EmrE"/>
    <property type="match status" value="2"/>
</dbReference>
<evidence type="ECO:0000313" key="8">
    <source>
        <dbReference type="EMBL" id="HHL43351.1"/>
    </source>
</evidence>
<dbReference type="AlphaFoldDB" id="A0A7C5M1K2"/>
<evidence type="ECO:0000256" key="2">
    <source>
        <dbReference type="ARBA" id="ARBA00007362"/>
    </source>
</evidence>
<feature type="transmembrane region" description="Helical" evidence="6">
    <location>
        <begin position="190"/>
        <end position="207"/>
    </location>
</feature>
<evidence type="ECO:0000256" key="1">
    <source>
        <dbReference type="ARBA" id="ARBA00004141"/>
    </source>
</evidence>
<feature type="transmembrane region" description="Helical" evidence="6">
    <location>
        <begin position="253"/>
        <end position="269"/>
    </location>
</feature>
<feature type="transmembrane region" description="Helical" evidence="6">
    <location>
        <begin position="70"/>
        <end position="88"/>
    </location>
</feature>
<comment type="subcellular location">
    <subcellularLocation>
        <location evidence="1">Membrane</location>
        <topology evidence="1">Multi-pass membrane protein</topology>
    </subcellularLocation>
</comment>
<feature type="transmembrane region" description="Helical" evidence="6">
    <location>
        <begin position="7"/>
        <end position="29"/>
    </location>
</feature>
<protein>
    <submittedName>
        <fullName evidence="8">DMT family transporter</fullName>
    </submittedName>
</protein>
<keyword evidence="3 6" id="KW-0812">Transmembrane</keyword>
<feature type="transmembrane region" description="Helical" evidence="6">
    <location>
        <begin position="158"/>
        <end position="178"/>
    </location>
</feature>
<dbReference type="InterPro" id="IPR000620">
    <property type="entry name" value="EamA_dom"/>
</dbReference>
<evidence type="ECO:0000256" key="5">
    <source>
        <dbReference type="ARBA" id="ARBA00023136"/>
    </source>
</evidence>
<feature type="domain" description="EamA" evidence="7">
    <location>
        <begin position="8"/>
        <end position="145"/>
    </location>
</feature>
<dbReference type="GO" id="GO:0016020">
    <property type="term" value="C:membrane"/>
    <property type="evidence" value="ECO:0007669"/>
    <property type="project" value="UniProtKB-SubCell"/>
</dbReference>
<dbReference type="PANTHER" id="PTHR32322:SF2">
    <property type="entry name" value="EAMA DOMAIN-CONTAINING PROTEIN"/>
    <property type="match status" value="1"/>
</dbReference>
<keyword evidence="5 6" id="KW-0472">Membrane</keyword>
<evidence type="ECO:0000256" key="6">
    <source>
        <dbReference type="SAM" id="Phobius"/>
    </source>
</evidence>
<organism evidence="8">
    <name type="scientific">Hellea balneolensis</name>
    <dbReference type="NCBI Taxonomy" id="287478"/>
    <lineage>
        <taxon>Bacteria</taxon>
        <taxon>Pseudomonadati</taxon>
        <taxon>Pseudomonadota</taxon>
        <taxon>Alphaproteobacteria</taxon>
        <taxon>Maricaulales</taxon>
        <taxon>Robiginitomaculaceae</taxon>
        <taxon>Hellea</taxon>
    </lineage>
</organism>
<dbReference type="Pfam" id="PF00892">
    <property type="entry name" value="EamA"/>
    <property type="match status" value="2"/>
</dbReference>
<feature type="transmembrane region" description="Helical" evidence="6">
    <location>
        <begin position="128"/>
        <end position="146"/>
    </location>
</feature>
<dbReference type="InterPro" id="IPR050638">
    <property type="entry name" value="AA-Vitamin_Transporters"/>
</dbReference>
<dbReference type="InterPro" id="IPR037185">
    <property type="entry name" value="EmrE-like"/>
</dbReference>
<sequence length="297" mass="32250">MSKNMKLYITVGLVVLIWSTAYTLMYYSVYSGGFPAEWIPAARTTLPALAITLYVYLSGHKLPKLSDKRWLWYGLMGFLGMTAPFYLLAKGNAHGVESGISSILTNGVTPLLTIILAHFFVASERLSFRKSIGFIIGFIGVVFLYLPENLSLKLVENWQAQNYILLVALSFAVAAIVAKRAPETEASVGAAIMLITAALTAFAIALPTGLPGGHFSNGILLALFVLSVFSTGLSDILYLKVIQLSGPSMIGKINYLVPVFAVLFGMMFLGEAFSWRSVAAMMIIITGLLVARNDENE</sequence>
<comment type="caution">
    <text evidence="8">The sequence shown here is derived from an EMBL/GenBank/DDBJ whole genome shotgun (WGS) entry which is preliminary data.</text>
</comment>
<name>A0A7C5M1K2_9PROT</name>
<evidence type="ECO:0000259" key="7">
    <source>
        <dbReference type="Pfam" id="PF00892"/>
    </source>
</evidence>
<dbReference type="EMBL" id="DRMJ01000364">
    <property type="protein sequence ID" value="HHL43351.1"/>
    <property type="molecule type" value="Genomic_DNA"/>
</dbReference>
<evidence type="ECO:0000256" key="3">
    <source>
        <dbReference type="ARBA" id="ARBA00022692"/>
    </source>
</evidence>